<dbReference type="InterPro" id="IPR001245">
    <property type="entry name" value="Ser-Thr/Tyr_kinase_cat_dom"/>
</dbReference>
<proteinExistence type="inferred from homology"/>
<feature type="coiled-coil region" evidence="8">
    <location>
        <begin position="46"/>
        <end position="80"/>
    </location>
</feature>
<dbReference type="Gene3D" id="3.30.200.20">
    <property type="entry name" value="Phosphorylase Kinase, domain 1"/>
    <property type="match status" value="1"/>
</dbReference>
<dbReference type="SUPFAM" id="SSF56112">
    <property type="entry name" value="Protein kinase-like (PK-like)"/>
    <property type="match status" value="1"/>
</dbReference>
<keyword evidence="4" id="KW-0418">Kinase</keyword>
<dbReference type="EMBL" id="GDKF01008343">
    <property type="protein sequence ID" value="JAT70279.1"/>
    <property type="molecule type" value="Transcribed_RNA"/>
</dbReference>
<evidence type="ECO:0000256" key="9">
    <source>
        <dbReference type="SAM" id="MobiDB-lite"/>
    </source>
</evidence>
<accession>A0A1D1ZTR3</accession>
<keyword evidence="8" id="KW-0175">Coiled coil</keyword>
<evidence type="ECO:0000313" key="11">
    <source>
        <dbReference type="EMBL" id="JAT70279.1"/>
    </source>
</evidence>
<dbReference type="Gene3D" id="1.10.510.10">
    <property type="entry name" value="Transferase(Phosphotransferase) domain 1"/>
    <property type="match status" value="1"/>
</dbReference>
<evidence type="ECO:0000256" key="5">
    <source>
        <dbReference type="ARBA" id="ARBA00022840"/>
    </source>
</evidence>
<evidence type="ECO:0000256" key="1">
    <source>
        <dbReference type="ARBA" id="ARBA00022527"/>
    </source>
</evidence>
<dbReference type="PROSITE" id="PS00108">
    <property type="entry name" value="PROTEIN_KINASE_ST"/>
    <property type="match status" value="1"/>
</dbReference>
<evidence type="ECO:0000256" key="3">
    <source>
        <dbReference type="ARBA" id="ARBA00022741"/>
    </source>
</evidence>
<keyword evidence="3 6" id="KW-0547">Nucleotide-binding</keyword>
<dbReference type="AlphaFoldDB" id="A0A1D1ZTR3"/>
<feature type="domain" description="Protein kinase" evidence="10">
    <location>
        <begin position="181"/>
        <end position="443"/>
    </location>
</feature>
<feature type="compositionally biased region" description="Low complexity" evidence="9">
    <location>
        <begin position="123"/>
        <end position="136"/>
    </location>
</feature>
<evidence type="ECO:0000256" key="7">
    <source>
        <dbReference type="RuleBase" id="RU000304"/>
    </source>
</evidence>
<evidence type="ECO:0000256" key="6">
    <source>
        <dbReference type="PROSITE-ProRule" id="PRU10141"/>
    </source>
</evidence>
<dbReference type="PROSITE" id="PS00107">
    <property type="entry name" value="PROTEIN_KINASE_ATP"/>
    <property type="match status" value="1"/>
</dbReference>
<keyword evidence="1 7" id="KW-0723">Serine/threonine-protein kinase</keyword>
<feature type="binding site" evidence="6">
    <location>
        <position position="208"/>
    </location>
    <ligand>
        <name>ATP</name>
        <dbReference type="ChEBI" id="CHEBI:30616"/>
    </ligand>
</feature>
<feature type="region of interest" description="Disordered" evidence="9">
    <location>
        <begin position="105"/>
        <end position="151"/>
    </location>
</feature>
<protein>
    <recommendedName>
        <fullName evidence="10">Protein kinase domain-containing protein</fullName>
    </recommendedName>
</protein>
<dbReference type="InterPro" id="IPR008271">
    <property type="entry name" value="Ser/Thr_kinase_AS"/>
</dbReference>
<name>A0A1D1ZTR3_AUXPR</name>
<evidence type="ECO:0000259" key="10">
    <source>
        <dbReference type="PROSITE" id="PS50011"/>
    </source>
</evidence>
<evidence type="ECO:0000256" key="4">
    <source>
        <dbReference type="ARBA" id="ARBA00022777"/>
    </source>
</evidence>
<dbReference type="SMART" id="SM00220">
    <property type="entry name" value="S_TKc"/>
    <property type="match status" value="1"/>
</dbReference>
<dbReference type="GO" id="GO:0005524">
    <property type="term" value="F:ATP binding"/>
    <property type="evidence" value="ECO:0007669"/>
    <property type="project" value="UniProtKB-UniRule"/>
</dbReference>
<evidence type="ECO:0000256" key="8">
    <source>
        <dbReference type="SAM" id="Coils"/>
    </source>
</evidence>
<feature type="non-terminal residue" evidence="11">
    <location>
        <position position="1"/>
    </location>
</feature>
<dbReference type="GO" id="GO:0004674">
    <property type="term" value="F:protein serine/threonine kinase activity"/>
    <property type="evidence" value="ECO:0007669"/>
    <property type="project" value="UniProtKB-KW"/>
</dbReference>
<reference evidence="11" key="1">
    <citation type="submission" date="2015-08" db="EMBL/GenBank/DDBJ databases">
        <authorList>
            <person name="Babu N.S."/>
            <person name="Beckwith C.J."/>
            <person name="Beseler K.G."/>
            <person name="Brison A."/>
            <person name="Carone J.V."/>
            <person name="Caskin T.P."/>
            <person name="Diamond M."/>
            <person name="Durham M.E."/>
            <person name="Foxe J.M."/>
            <person name="Go M."/>
            <person name="Henderson B.A."/>
            <person name="Jones I.B."/>
            <person name="McGettigan J.A."/>
            <person name="Micheletti S.J."/>
            <person name="Nasrallah M.E."/>
            <person name="Ortiz D."/>
            <person name="Piller C.R."/>
            <person name="Privatt S.R."/>
            <person name="Schneider S.L."/>
            <person name="Sharp S."/>
            <person name="Smith T.C."/>
            <person name="Stanton J.D."/>
            <person name="Ullery H.E."/>
            <person name="Wilson R.J."/>
            <person name="Serrano M.G."/>
            <person name="Buck G."/>
            <person name="Lee V."/>
            <person name="Wang Y."/>
            <person name="Carvalho R."/>
            <person name="Voegtly L."/>
            <person name="Shi R."/>
            <person name="Duckworth R."/>
            <person name="Johnson A."/>
            <person name="Loviza R."/>
            <person name="Walstead R."/>
            <person name="Shah Z."/>
            <person name="Kiflezghi M."/>
            <person name="Wade K."/>
            <person name="Ball S.L."/>
            <person name="Bradley K.W."/>
            <person name="Asai D.J."/>
            <person name="Bowman C.A."/>
            <person name="Russell D.A."/>
            <person name="Pope W.H."/>
            <person name="Jacobs-Sera D."/>
            <person name="Hendrix R.W."/>
            <person name="Hatfull G.F."/>
        </authorList>
    </citation>
    <scope>NUCLEOTIDE SEQUENCE</scope>
</reference>
<dbReference type="PANTHER" id="PTHR44329:SF261">
    <property type="entry name" value="ZINC FINGER CONTAINING PROTEIN KINASE-RELATED"/>
    <property type="match status" value="1"/>
</dbReference>
<keyword evidence="5 6" id="KW-0067">ATP-binding</keyword>
<gene>
    <name evidence="11" type="ORF">g.35015</name>
</gene>
<dbReference type="InterPro" id="IPR000719">
    <property type="entry name" value="Prot_kinase_dom"/>
</dbReference>
<dbReference type="InterPro" id="IPR011009">
    <property type="entry name" value="Kinase-like_dom_sf"/>
</dbReference>
<comment type="similarity">
    <text evidence="7">Belongs to the protein kinase superfamily.</text>
</comment>
<dbReference type="Pfam" id="PF07714">
    <property type="entry name" value="PK_Tyr_Ser-Thr"/>
    <property type="match status" value="1"/>
</dbReference>
<evidence type="ECO:0000256" key="2">
    <source>
        <dbReference type="ARBA" id="ARBA00022679"/>
    </source>
</evidence>
<feature type="compositionally biased region" description="Basic and acidic residues" evidence="9">
    <location>
        <begin position="137"/>
        <end position="151"/>
    </location>
</feature>
<organism evidence="11">
    <name type="scientific">Auxenochlorella protothecoides</name>
    <name type="common">Green microalga</name>
    <name type="synonym">Chlorella protothecoides</name>
    <dbReference type="NCBI Taxonomy" id="3075"/>
    <lineage>
        <taxon>Eukaryota</taxon>
        <taxon>Viridiplantae</taxon>
        <taxon>Chlorophyta</taxon>
        <taxon>core chlorophytes</taxon>
        <taxon>Trebouxiophyceae</taxon>
        <taxon>Chlorellales</taxon>
        <taxon>Chlorellaceae</taxon>
        <taxon>Auxenochlorella</taxon>
    </lineage>
</organism>
<dbReference type="PANTHER" id="PTHR44329">
    <property type="entry name" value="SERINE/THREONINE-PROTEIN KINASE TNNI3K-RELATED"/>
    <property type="match status" value="1"/>
</dbReference>
<dbReference type="InterPro" id="IPR051681">
    <property type="entry name" value="Ser/Thr_Kinases-Pseudokinases"/>
</dbReference>
<sequence length="478" mass="50296">HRRPAHQVTSMITLSDTGCTCSAGCLPRMQPSPPPLQPTPSAVQRVEELEISLQAAHEVNAHLNGEVEKLTARVTALEGERGAFQQRIHLLSRKLAAARRDAGLGVGSGPAGEGPLEAPPDAGPLAGPGPGAADAAPRSELDGARSANDDPALRAWLPGTAWREAEARAREQGWLVDPREVALGPLLGQGTFGTTHRATWRGAAVAVKRVRVADAEGGAMFLREVAALRRLRHPHVMGLWGACLADPGAAWLLCELLPGGTLAAWLHGAPGALRAPRRPRRARLQALLDVARGMLALEAADPPVLHRDLKPSNVFLDAHGAAKVADMGLARVLEPGAAACLTGETGTYSYMSPECVRHEVYGPRSDVWSWGVMAVELLSQRRPYADLHLTPVQVAMEVGAGTLCPEIPSDCPEELAGLLHAAFHPDPIERPSFGAIVAGMARVVEAEARGGEGGGGGGDWLAQGKWGLPTRLTGLLRG</sequence>
<keyword evidence="2" id="KW-0808">Transferase</keyword>
<dbReference type="PROSITE" id="PS50011">
    <property type="entry name" value="PROTEIN_KINASE_DOM"/>
    <property type="match status" value="1"/>
</dbReference>
<dbReference type="InterPro" id="IPR017441">
    <property type="entry name" value="Protein_kinase_ATP_BS"/>
</dbReference>